<keyword evidence="2" id="KW-1185">Reference proteome</keyword>
<protein>
    <submittedName>
        <fullName evidence="1">Uncharacterized protein</fullName>
    </submittedName>
</protein>
<dbReference type="AlphaFoldDB" id="A0A8S9X4Z9"/>
<dbReference type="EMBL" id="WIXP02000010">
    <property type="protein sequence ID" value="KAF6204047.1"/>
    <property type="molecule type" value="Genomic_DNA"/>
</dbReference>
<dbReference type="Proteomes" id="UP000466442">
    <property type="component" value="Unassembled WGS sequence"/>
</dbReference>
<comment type="caution">
    <text evidence="1">The sequence shown here is derived from an EMBL/GenBank/DDBJ whole genome shotgun (WGS) entry which is preliminary data.</text>
</comment>
<organism evidence="1 2">
    <name type="scientific">Apolygus lucorum</name>
    <name type="common">Small green plant bug</name>
    <name type="synonym">Lygocoris lucorum</name>
    <dbReference type="NCBI Taxonomy" id="248454"/>
    <lineage>
        <taxon>Eukaryota</taxon>
        <taxon>Metazoa</taxon>
        <taxon>Ecdysozoa</taxon>
        <taxon>Arthropoda</taxon>
        <taxon>Hexapoda</taxon>
        <taxon>Insecta</taxon>
        <taxon>Pterygota</taxon>
        <taxon>Neoptera</taxon>
        <taxon>Paraneoptera</taxon>
        <taxon>Hemiptera</taxon>
        <taxon>Heteroptera</taxon>
        <taxon>Panheteroptera</taxon>
        <taxon>Cimicomorpha</taxon>
        <taxon>Miridae</taxon>
        <taxon>Mirini</taxon>
        <taxon>Apolygus</taxon>
    </lineage>
</organism>
<accession>A0A8S9X4Z9</accession>
<proteinExistence type="predicted"/>
<reference evidence="1" key="1">
    <citation type="journal article" date="2021" name="Mol. Ecol. Resour.">
        <title>Apolygus lucorum genome provides insights into omnivorousness and mesophyll feeding.</title>
        <authorList>
            <person name="Liu Y."/>
            <person name="Liu H."/>
            <person name="Wang H."/>
            <person name="Huang T."/>
            <person name="Liu B."/>
            <person name="Yang B."/>
            <person name="Yin L."/>
            <person name="Li B."/>
            <person name="Zhang Y."/>
            <person name="Zhang S."/>
            <person name="Jiang F."/>
            <person name="Zhang X."/>
            <person name="Ren Y."/>
            <person name="Wang B."/>
            <person name="Wang S."/>
            <person name="Lu Y."/>
            <person name="Wu K."/>
            <person name="Fan W."/>
            <person name="Wang G."/>
        </authorList>
    </citation>
    <scope>NUCLEOTIDE SEQUENCE</scope>
    <source>
        <strain evidence="1">12Hb</strain>
    </source>
</reference>
<evidence type="ECO:0000313" key="1">
    <source>
        <dbReference type="EMBL" id="KAF6204047.1"/>
    </source>
</evidence>
<sequence length="43" mass="5056">YKREVQTNYSYEADFKTLQRHTLQLTSSYQDISLSNLRGFPGV</sequence>
<feature type="non-terminal residue" evidence="1">
    <location>
        <position position="1"/>
    </location>
</feature>
<evidence type="ECO:0000313" key="2">
    <source>
        <dbReference type="Proteomes" id="UP000466442"/>
    </source>
</evidence>
<name>A0A8S9X4Z9_APOLU</name>
<gene>
    <name evidence="1" type="ORF">GE061_002387</name>
</gene>